<organism evidence="2 3">
    <name type="scientific">Planifilum fimeticola</name>
    <dbReference type="NCBI Taxonomy" id="201975"/>
    <lineage>
        <taxon>Bacteria</taxon>
        <taxon>Bacillati</taxon>
        <taxon>Bacillota</taxon>
        <taxon>Bacilli</taxon>
        <taxon>Bacillales</taxon>
        <taxon>Thermoactinomycetaceae</taxon>
        <taxon>Planifilum</taxon>
    </lineage>
</organism>
<accession>A0A2T0LAC6</accession>
<dbReference type="RefSeq" id="WP_106346605.1">
    <property type="nucleotide sequence ID" value="NZ_PVNE01000037.1"/>
</dbReference>
<dbReference type="InterPro" id="IPR029058">
    <property type="entry name" value="AB_hydrolase_fold"/>
</dbReference>
<dbReference type="GO" id="GO:0016020">
    <property type="term" value="C:membrane"/>
    <property type="evidence" value="ECO:0007669"/>
    <property type="project" value="TreeGrafter"/>
</dbReference>
<evidence type="ECO:0000313" key="3">
    <source>
        <dbReference type="Proteomes" id="UP000237797"/>
    </source>
</evidence>
<dbReference type="Pfam" id="PF00561">
    <property type="entry name" value="Abhydrolase_1"/>
    <property type="match status" value="1"/>
</dbReference>
<evidence type="ECO:0000313" key="2">
    <source>
        <dbReference type="EMBL" id="PRX38771.1"/>
    </source>
</evidence>
<dbReference type="SUPFAM" id="SSF53474">
    <property type="entry name" value="alpha/beta-Hydrolases"/>
    <property type="match status" value="1"/>
</dbReference>
<dbReference type="Gene3D" id="3.40.50.1820">
    <property type="entry name" value="alpha/beta hydrolase"/>
    <property type="match status" value="1"/>
</dbReference>
<proteinExistence type="predicted"/>
<comment type="caution">
    <text evidence="2">The sequence shown here is derived from an EMBL/GenBank/DDBJ whole genome shotgun (WGS) entry which is preliminary data.</text>
</comment>
<dbReference type="InterPro" id="IPR050266">
    <property type="entry name" value="AB_hydrolase_sf"/>
</dbReference>
<protein>
    <submittedName>
        <fullName evidence="2">Pimeloyl-ACP methyl ester carboxylesterase</fullName>
    </submittedName>
</protein>
<dbReference type="AlphaFoldDB" id="A0A2T0LAC6"/>
<dbReference type="PANTHER" id="PTHR43798:SF33">
    <property type="entry name" value="HYDROLASE, PUTATIVE (AFU_ORTHOLOGUE AFUA_2G14860)-RELATED"/>
    <property type="match status" value="1"/>
</dbReference>
<dbReference type="Proteomes" id="UP000237797">
    <property type="component" value="Unassembled WGS sequence"/>
</dbReference>
<dbReference type="PANTHER" id="PTHR43798">
    <property type="entry name" value="MONOACYLGLYCEROL LIPASE"/>
    <property type="match status" value="1"/>
</dbReference>
<gene>
    <name evidence="2" type="ORF">CLV97_1374</name>
</gene>
<dbReference type="OrthoDB" id="2645723at2"/>
<sequence length="248" mass="28139">MIRDAWASRGGVRLHYLDSGEREEVDRIPLMYIPGALESAENFRSEMEKLAPRRTLAISWRGAGKSDAPEAGYSLEDQVEDAEAVMEEALEGRFCLIAYSMGVPRAIELAARHPRRVAGLILIDYPARYPAIPETWVERMLSSPRKIPERVVRAMQRESREVFLWDRLREIRCPALVLRGGGEGSLLKEADAALFRERLPRVEIAVMPEAGHDVWNPDYGRFFRAVVSFLEERDREEGESSGALKEKG</sequence>
<evidence type="ECO:0000259" key="1">
    <source>
        <dbReference type="Pfam" id="PF00561"/>
    </source>
</evidence>
<dbReference type="EMBL" id="PVNE01000037">
    <property type="protein sequence ID" value="PRX38771.1"/>
    <property type="molecule type" value="Genomic_DNA"/>
</dbReference>
<keyword evidence="3" id="KW-1185">Reference proteome</keyword>
<reference evidence="2 3" key="1">
    <citation type="submission" date="2018-03" db="EMBL/GenBank/DDBJ databases">
        <title>Genomic Encyclopedia of Archaeal and Bacterial Type Strains, Phase II (KMG-II): from individual species to whole genera.</title>
        <authorList>
            <person name="Goeker M."/>
        </authorList>
    </citation>
    <scope>NUCLEOTIDE SEQUENCE [LARGE SCALE GENOMIC DNA]</scope>
    <source>
        <strain evidence="2 3">DSM 44946</strain>
    </source>
</reference>
<name>A0A2T0LAC6_9BACL</name>
<feature type="domain" description="AB hydrolase-1" evidence="1">
    <location>
        <begin position="29"/>
        <end position="147"/>
    </location>
</feature>
<dbReference type="InterPro" id="IPR000073">
    <property type="entry name" value="AB_hydrolase_1"/>
</dbReference>